<reference evidence="1" key="1">
    <citation type="journal article" date="2014" name="Front. Microbiol.">
        <title>High frequency of phylogenetically diverse reductive dehalogenase-homologous genes in deep subseafloor sedimentary metagenomes.</title>
        <authorList>
            <person name="Kawai M."/>
            <person name="Futagami T."/>
            <person name="Toyoda A."/>
            <person name="Takaki Y."/>
            <person name="Nishi S."/>
            <person name="Hori S."/>
            <person name="Arai W."/>
            <person name="Tsubouchi T."/>
            <person name="Morono Y."/>
            <person name="Uchiyama I."/>
            <person name="Ito T."/>
            <person name="Fujiyama A."/>
            <person name="Inagaki F."/>
            <person name="Takami H."/>
        </authorList>
    </citation>
    <scope>NUCLEOTIDE SEQUENCE</scope>
    <source>
        <strain evidence="1">Expedition CK06-06</strain>
    </source>
</reference>
<comment type="caution">
    <text evidence="1">The sequence shown here is derived from an EMBL/GenBank/DDBJ whole genome shotgun (WGS) entry which is preliminary data.</text>
</comment>
<dbReference type="AlphaFoldDB" id="X1VK88"/>
<gene>
    <name evidence="1" type="ORF">S12H4_59929</name>
</gene>
<dbReference type="EMBL" id="BARW01039310">
    <property type="protein sequence ID" value="GAJ19467.1"/>
    <property type="molecule type" value="Genomic_DNA"/>
</dbReference>
<organism evidence="1">
    <name type="scientific">marine sediment metagenome</name>
    <dbReference type="NCBI Taxonomy" id="412755"/>
    <lineage>
        <taxon>unclassified sequences</taxon>
        <taxon>metagenomes</taxon>
        <taxon>ecological metagenomes</taxon>
    </lineage>
</organism>
<sequence length="38" mass="4262">MEKNNMKSAIPSNHRSLEWITLKIVLLNDLPVGSALEV</sequence>
<evidence type="ECO:0000313" key="1">
    <source>
        <dbReference type="EMBL" id="GAJ19467.1"/>
    </source>
</evidence>
<feature type="non-terminal residue" evidence="1">
    <location>
        <position position="38"/>
    </location>
</feature>
<protein>
    <submittedName>
        <fullName evidence="1">Uncharacterized protein</fullName>
    </submittedName>
</protein>
<name>X1VK88_9ZZZZ</name>
<accession>X1VK88</accession>
<proteinExistence type="predicted"/>